<dbReference type="SMART" id="SM00530">
    <property type="entry name" value="HTH_XRE"/>
    <property type="match status" value="1"/>
</dbReference>
<dbReference type="PROSITE" id="PS50943">
    <property type="entry name" value="HTH_CROC1"/>
    <property type="match status" value="1"/>
</dbReference>
<evidence type="ECO:0000259" key="1">
    <source>
        <dbReference type="PROSITE" id="PS50943"/>
    </source>
</evidence>
<dbReference type="GO" id="GO:0003677">
    <property type="term" value="F:DNA binding"/>
    <property type="evidence" value="ECO:0007669"/>
    <property type="project" value="InterPro"/>
</dbReference>
<accession>X1V4F8</accession>
<proteinExistence type="predicted"/>
<dbReference type="Pfam" id="PF01381">
    <property type="entry name" value="HTH_3"/>
    <property type="match status" value="1"/>
</dbReference>
<reference evidence="2" key="1">
    <citation type="journal article" date="2014" name="Front. Microbiol.">
        <title>High frequency of phylogenetically diverse reductive dehalogenase-homologous genes in deep subseafloor sedimentary metagenomes.</title>
        <authorList>
            <person name="Kawai M."/>
            <person name="Futagami T."/>
            <person name="Toyoda A."/>
            <person name="Takaki Y."/>
            <person name="Nishi S."/>
            <person name="Hori S."/>
            <person name="Arai W."/>
            <person name="Tsubouchi T."/>
            <person name="Morono Y."/>
            <person name="Uchiyama I."/>
            <person name="Ito T."/>
            <person name="Fujiyama A."/>
            <person name="Inagaki F."/>
            <person name="Takami H."/>
        </authorList>
    </citation>
    <scope>NUCLEOTIDE SEQUENCE</scope>
    <source>
        <strain evidence="2">Expedition CK06-06</strain>
    </source>
</reference>
<feature type="domain" description="HTH cro/C1-type" evidence="1">
    <location>
        <begin position="18"/>
        <end position="73"/>
    </location>
</feature>
<comment type="caution">
    <text evidence="2">The sequence shown here is derived from an EMBL/GenBank/DDBJ whole genome shotgun (WGS) entry which is preliminary data.</text>
</comment>
<dbReference type="Gene3D" id="1.10.260.40">
    <property type="entry name" value="lambda repressor-like DNA-binding domains"/>
    <property type="match status" value="1"/>
</dbReference>
<sequence length="115" mass="13524">MNAYKNKNYTDKSFHIAFKDLKEKMNLSLGQISIKTGLSKSFLSFIMNNKVLPPKDKFIEKIAGALGVEPEYFFEYRLRRLIDFINENKDFLNFCIKKKLIYQKDTGSEKIVEIK</sequence>
<evidence type="ECO:0000313" key="2">
    <source>
        <dbReference type="EMBL" id="GAJ07036.1"/>
    </source>
</evidence>
<dbReference type="CDD" id="cd00093">
    <property type="entry name" value="HTH_XRE"/>
    <property type="match status" value="1"/>
</dbReference>
<organism evidence="2">
    <name type="scientific">marine sediment metagenome</name>
    <dbReference type="NCBI Taxonomy" id="412755"/>
    <lineage>
        <taxon>unclassified sequences</taxon>
        <taxon>metagenomes</taxon>
        <taxon>ecological metagenomes</taxon>
    </lineage>
</organism>
<gene>
    <name evidence="2" type="ORF">S12H4_54053</name>
</gene>
<name>X1V4F8_9ZZZZ</name>
<dbReference type="InterPro" id="IPR010982">
    <property type="entry name" value="Lambda_DNA-bd_dom_sf"/>
</dbReference>
<dbReference type="InterPro" id="IPR001387">
    <property type="entry name" value="Cro/C1-type_HTH"/>
</dbReference>
<protein>
    <recommendedName>
        <fullName evidence="1">HTH cro/C1-type domain-containing protein</fullName>
    </recommendedName>
</protein>
<dbReference type="SUPFAM" id="SSF47413">
    <property type="entry name" value="lambda repressor-like DNA-binding domains"/>
    <property type="match status" value="1"/>
</dbReference>
<dbReference type="EMBL" id="BARW01034494">
    <property type="protein sequence ID" value="GAJ07036.1"/>
    <property type="molecule type" value="Genomic_DNA"/>
</dbReference>
<dbReference type="AlphaFoldDB" id="X1V4F8"/>